<dbReference type="EMBL" id="GL732535">
    <property type="protein sequence ID" value="EFX84305.1"/>
    <property type="molecule type" value="Genomic_DNA"/>
</dbReference>
<dbReference type="KEGG" id="dpx:DAPPUDRAFT_239090"/>
<dbReference type="Proteomes" id="UP000000305">
    <property type="component" value="Unassembled WGS sequence"/>
</dbReference>
<sequence>MSSEEKSFLLQILHLDRMRTILLPIHWIHPRIRNRPTPPRFNSCLAFIFA</sequence>
<name>E9G8B0_DAPPU</name>
<evidence type="ECO:0000313" key="1">
    <source>
        <dbReference type="EMBL" id="EFX84305.1"/>
    </source>
</evidence>
<proteinExistence type="predicted"/>
<reference evidence="1 2" key="1">
    <citation type="journal article" date="2011" name="Science">
        <title>The ecoresponsive genome of Daphnia pulex.</title>
        <authorList>
            <person name="Colbourne J.K."/>
            <person name="Pfrender M.E."/>
            <person name="Gilbert D."/>
            <person name="Thomas W.K."/>
            <person name="Tucker A."/>
            <person name="Oakley T.H."/>
            <person name="Tokishita S."/>
            <person name="Aerts A."/>
            <person name="Arnold G.J."/>
            <person name="Basu M.K."/>
            <person name="Bauer D.J."/>
            <person name="Caceres C.E."/>
            <person name="Carmel L."/>
            <person name="Casola C."/>
            <person name="Choi J.H."/>
            <person name="Detter J.C."/>
            <person name="Dong Q."/>
            <person name="Dusheyko S."/>
            <person name="Eads B.D."/>
            <person name="Frohlich T."/>
            <person name="Geiler-Samerotte K.A."/>
            <person name="Gerlach D."/>
            <person name="Hatcher P."/>
            <person name="Jogdeo S."/>
            <person name="Krijgsveld J."/>
            <person name="Kriventseva E.V."/>
            <person name="Kultz D."/>
            <person name="Laforsch C."/>
            <person name="Lindquist E."/>
            <person name="Lopez J."/>
            <person name="Manak J.R."/>
            <person name="Muller J."/>
            <person name="Pangilinan J."/>
            <person name="Patwardhan R.P."/>
            <person name="Pitluck S."/>
            <person name="Pritham E.J."/>
            <person name="Rechtsteiner A."/>
            <person name="Rho M."/>
            <person name="Rogozin I.B."/>
            <person name="Sakarya O."/>
            <person name="Salamov A."/>
            <person name="Schaack S."/>
            <person name="Shapiro H."/>
            <person name="Shiga Y."/>
            <person name="Skalitzky C."/>
            <person name="Smith Z."/>
            <person name="Souvorov A."/>
            <person name="Sung W."/>
            <person name="Tang Z."/>
            <person name="Tsuchiya D."/>
            <person name="Tu H."/>
            <person name="Vos H."/>
            <person name="Wang M."/>
            <person name="Wolf Y.I."/>
            <person name="Yamagata H."/>
            <person name="Yamada T."/>
            <person name="Ye Y."/>
            <person name="Shaw J.R."/>
            <person name="Andrews J."/>
            <person name="Crease T.J."/>
            <person name="Tang H."/>
            <person name="Lucas S.M."/>
            <person name="Robertson H.M."/>
            <person name="Bork P."/>
            <person name="Koonin E.V."/>
            <person name="Zdobnov E.M."/>
            <person name="Grigoriev I.V."/>
            <person name="Lynch M."/>
            <person name="Boore J.L."/>
        </authorList>
    </citation>
    <scope>NUCLEOTIDE SEQUENCE [LARGE SCALE GENOMIC DNA]</scope>
</reference>
<dbReference type="HOGENOM" id="CLU_3126447_0_0_1"/>
<protein>
    <submittedName>
        <fullName evidence="1">Uncharacterized protein</fullName>
    </submittedName>
</protein>
<dbReference type="AlphaFoldDB" id="E9G8B0"/>
<evidence type="ECO:0000313" key="2">
    <source>
        <dbReference type="Proteomes" id="UP000000305"/>
    </source>
</evidence>
<accession>E9G8B0</accession>
<dbReference type="OrthoDB" id="10532666at2759"/>
<dbReference type="InParanoid" id="E9G8B0"/>
<keyword evidence="2" id="KW-1185">Reference proteome</keyword>
<organism evidence="1 2">
    <name type="scientific">Daphnia pulex</name>
    <name type="common">Water flea</name>
    <dbReference type="NCBI Taxonomy" id="6669"/>
    <lineage>
        <taxon>Eukaryota</taxon>
        <taxon>Metazoa</taxon>
        <taxon>Ecdysozoa</taxon>
        <taxon>Arthropoda</taxon>
        <taxon>Crustacea</taxon>
        <taxon>Branchiopoda</taxon>
        <taxon>Diplostraca</taxon>
        <taxon>Cladocera</taxon>
        <taxon>Anomopoda</taxon>
        <taxon>Daphniidae</taxon>
        <taxon>Daphnia</taxon>
    </lineage>
</organism>
<gene>
    <name evidence="1" type="ORF">DAPPUDRAFT_239090</name>
</gene>